<organism evidence="3 4">
    <name type="scientific">Methylomarinovum caldicuralii</name>
    <dbReference type="NCBI Taxonomy" id="438856"/>
    <lineage>
        <taxon>Bacteria</taxon>
        <taxon>Pseudomonadati</taxon>
        <taxon>Pseudomonadota</taxon>
        <taxon>Gammaproteobacteria</taxon>
        <taxon>Methylococcales</taxon>
        <taxon>Methylothermaceae</taxon>
        <taxon>Methylomarinovum</taxon>
    </lineage>
</organism>
<sequence length="125" mass="13917">MKPKQLQNQSCPTLLELAAFAEGRLTPSRRQALESHMASCERCLDLALAGFKLTGQPLAEAPLPVVSRAQRLRLPRRRRWYLAAGLAAAWLGVAVIGFQLGQAYGRQSTVVEQVFWEDLSPWELS</sequence>
<evidence type="ECO:0000313" key="4">
    <source>
        <dbReference type="Proteomes" id="UP001321825"/>
    </source>
</evidence>
<proteinExistence type="predicted"/>
<accession>A0AAU9C1W5</accession>
<dbReference type="KEGG" id="mcau:MIT9_P2306"/>
<dbReference type="RefSeq" id="WP_317705108.1">
    <property type="nucleotide sequence ID" value="NZ_AP024714.1"/>
</dbReference>
<dbReference type="InterPro" id="IPR041916">
    <property type="entry name" value="Anti_sigma_zinc_sf"/>
</dbReference>
<feature type="domain" description="Putative zinc-finger" evidence="2">
    <location>
        <begin position="17"/>
        <end position="43"/>
    </location>
</feature>
<dbReference type="Gene3D" id="1.10.10.1320">
    <property type="entry name" value="Anti-sigma factor, zinc-finger domain"/>
    <property type="match status" value="1"/>
</dbReference>
<feature type="transmembrane region" description="Helical" evidence="1">
    <location>
        <begin position="80"/>
        <end position="100"/>
    </location>
</feature>
<dbReference type="InterPro" id="IPR027383">
    <property type="entry name" value="Znf_put"/>
</dbReference>
<keyword evidence="4" id="KW-1185">Reference proteome</keyword>
<dbReference type="Pfam" id="PF13490">
    <property type="entry name" value="zf-HC2"/>
    <property type="match status" value="1"/>
</dbReference>
<evidence type="ECO:0000259" key="2">
    <source>
        <dbReference type="Pfam" id="PF13490"/>
    </source>
</evidence>
<dbReference type="AlphaFoldDB" id="A0AAU9C1W5"/>
<dbReference type="Proteomes" id="UP001321825">
    <property type="component" value="Chromosome"/>
</dbReference>
<keyword evidence="1" id="KW-0812">Transmembrane</keyword>
<gene>
    <name evidence="3" type="ORF">MIT9_P2306</name>
</gene>
<keyword evidence="1" id="KW-1133">Transmembrane helix</keyword>
<dbReference type="EMBL" id="AP024714">
    <property type="protein sequence ID" value="BCX82720.1"/>
    <property type="molecule type" value="Genomic_DNA"/>
</dbReference>
<evidence type="ECO:0000313" key="3">
    <source>
        <dbReference type="EMBL" id="BCX82720.1"/>
    </source>
</evidence>
<evidence type="ECO:0000256" key="1">
    <source>
        <dbReference type="SAM" id="Phobius"/>
    </source>
</evidence>
<keyword evidence="1" id="KW-0472">Membrane</keyword>
<name>A0AAU9C1W5_9GAMM</name>
<reference evidence="4" key="1">
    <citation type="journal article" date="2024" name="Int. J. Syst. Evol. Microbiol.">
        <title>Methylomarinovum tepidoasis sp. nov., a moderately thermophilic methanotroph of the family Methylothermaceae isolated from a deep-sea hydrothermal field.</title>
        <authorList>
            <person name="Hirayama H."/>
            <person name="Takaki Y."/>
            <person name="Abe M."/>
            <person name="Miyazaki M."/>
            <person name="Uematsu K."/>
            <person name="Matsui Y."/>
            <person name="Takai K."/>
        </authorList>
    </citation>
    <scope>NUCLEOTIDE SEQUENCE [LARGE SCALE GENOMIC DNA]</scope>
    <source>
        <strain evidence="4">IT-9</strain>
    </source>
</reference>
<protein>
    <recommendedName>
        <fullName evidence="2">Putative zinc-finger domain-containing protein</fullName>
    </recommendedName>
</protein>